<gene>
    <name evidence="1" type="ORF">AVDCRST_MAG17-211</name>
</gene>
<evidence type="ECO:0000313" key="1">
    <source>
        <dbReference type="EMBL" id="CAA9481739.1"/>
    </source>
</evidence>
<protein>
    <recommendedName>
        <fullName evidence="2">Pyridoxamine 5'-phosphate oxidase putative domain-containing protein</fullName>
    </recommendedName>
</protein>
<reference evidence="1" key="1">
    <citation type="submission" date="2020-02" db="EMBL/GenBank/DDBJ databases">
        <authorList>
            <person name="Meier V. D."/>
        </authorList>
    </citation>
    <scope>NUCLEOTIDE SEQUENCE</scope>
    <source>
        <strain evidence="1">AVDCRST_MAG17</strain>
    </source>
</reference>
<sequence length="148" mass="16338">MSEQPDRGPLPVWPLRAPGLLIAAGPHAIPISTAVRAGDRRLILGLARRRETLERLRENPRAAFAMLAEGIAFTAYGQAIVVRDKLEDMPNLSAVELRVERVQDHLADGRTEMLDQARWRWVDDRAREADATVVAEIEALARGRAGGS</sequence>
<dbReference type="Gene3D" id="2.30.110.10">
    <property type="entry name" value="Electron Transport, Fmn-binding Protein, Chain A"/>
    <property type="match status" value="1"/>
</dbReference>
<accession>A0A6J4S034</accession>
<proteinExistence type="predicted"/>
<dbReference type="EMBL" id="CADCVV010000012">
    <property type="protein sequence ID" value="CAA9481739.1"/>
    <property type="molecule type" value="Genomic_DNA"/>
</dbReference>
<organism evidence="1">
    <name type="scientific">uncultured Solirubrobacterales bacterium</name>
    <dbReference type="NCBI Taxonomy" id="768556"/>
    <lineage>
        <taxon>Bacteria</taxon>
        <taxon>Bacillati</taxon>
        <taxon>Actinomycetota</taxon>
        <taxon>Thermoleophilia</taxon>
        <taxon>Solirubrobacterales</taxon>
        <taxon>environmental samples</taxon>
    </lineage>
</organism>
<name>A0A6J4S034_9ACTN</name>
<dbReference type="SUPFAM" id="SSF50475">
    <property type="entry name" value="FMN-binding split barrel"/>
    <property type="match status" value="1"/>
</dbReference>
<evidence type="ECO:0008006" key="2">
    <source>
        <dbReference type="Google" id="ProtNLM"/>
    </source>
</evidence>
<dbReference type="InterPro" id="IPR012349">
    <property type="entry name" value="Split_barrel_FMN-bd"/>
</dbReference>
<dbReference type="AlphaFoldDB" id="A0A6J4S034"/>